<comment type="caution">
    <text evidence="2">The sequence shown here is derived from an EMBL/GenBank/DDBJ whole genome shotgun (WGS) entry which is preliminary data.</text>
</comment>
<dbReference type="GO" id="GO:0016757">
    <property type="term" value="F:glycosyltransferase activity"/>
    <property type="evidence" value="ECO:0007669"/>
    <property type="project" value="InterPro"/>
</dbReference>
<gene>
    <name evidence="2" type="ORF">ENL21_05665</name>
</gene>
<feature type="domain" description="Glycosyl transferase family 1" evidence="1">
    <location>
        <begin position="72"/>
        <end position="242"/>
    </location>
</feature>
<dbReference type="Proteomes" id="UP000886111">
    <property type="component" value="Unassembled WGS sequence"/>
</dbReference>
<accession>A0A7V5H4B7</accession>
<evidence type="ECO:0000259" key="1">
    <source>
        <dbReference type="Pfam" id="PF00534"/>
    </source>
</evidence>
<dbReference type="Pfam" id="PF00534">
    <property type="entry name" value="Glycos_transf_1"/>
    <property type="match status" value="1"/>
</dbReference>
<feature type="non-terminal residue" evidence="2">
    <location>
        <position position="1"/>
    </location>
</feature>
<protein>
    <submittedName>
        <fullName evidence="2">Glycosyltransferase</fullName>
    </submittedName>
</protein>
<dbReference type="AlphaFoldDB" id="A0A7V5H4B7"/>
<sequence>PWTLNPYKIHPTPFHRWLDAKLERKYVGKISFGISAYRRLLDFYAERWAEFKKENWRVIPNGFDDDDFKELPSKPKNDQHLFKIGFSGTVYSHLNHPTPLFKAMAHFSKQWPEQGAQLRFVHVGKSHIDLKKLAARFSLANQVQSLGYLPHKEALVRLNEMDSLCFVLSDRDARSRFTVGGKVYEYLRLAKPILALVPEDGEAADLIHETKSGVAVSPQNTEAIVSVLHQWLNGRQMNFKFENIERYRRDEQVKQIVQFFEEILEKKD</sequence>
<evidence type="ECO:0000313" key="2">
    <source>
        <dbReference type="EMBL" id="HHE55250.1"/>
    </source>
</evidence>
<reference evidence="2" key="1">
    <citation type="journal article" date="2020" name="mSystems">
        <title>Genome- and Community-Level Interaction Insights into Carbon Utilization and Element Cycling Functions of Hydrothermarchaeota in Hydrothermal Sediment.</title>
        <authorList>
            <person name="Zhou Z."/>
            <person name="Liu Y."/>
            <person name="Xu W."/>
            <person name="Pan J."/>
            <person name="Luo Z.H."/>
            <person name="Li M."/>
        </authorList>
    </citation>
    <scope>NUCLEOTIDE SEQUENCE [LARGE SCALE GENOMIC DNA]</scope>
    <source>
        <strain evidence="2">HyVt-76</strain>
    </source>
</reference>
<dbReference type="EMBL" id="DRTD01000416">
    <property type="protein sequence ID" value="HHE55250.1"/>
    <property type="molecule type" value="Genomic_DNA"/>
</dbReference>
<proteinExistence type="predicted"/>
<organism evidence="2">
    <name type="scientific">Caldithrix abyssi</name>
    <dbReference type="NCBI Taxonomy" id="187145"/>
    <lineage>
        <taxon>Bacteria</taxon>
        <taxon>Pseudomonadati</taxon>
        <taxon>Calditrichota</taxon>
        <taxon>Calditrichia</taxon>
        <taxon>Calditrichales</taxon>
        <taxon>Calditrichaceae</taxon>
        <taxon>Caldithrix</taxon>
    </lineage>
</organism>
<dbReference type="SUPFAM" id="SSF53756">
    <property type="entry name" value="UDP-Glycosyltransferase/glycogen phosphorylase"/>
    <property type="match status" value="1"/>
</dbReference>
<dbReference type="Gene3D" id="3.40.50.2000">
    <property type="entry name" value="Glycogen Phosphorylase B"/>
    <property type="match status" value="1"/>
</dbReference>
<dbReference type="InterPro" id="IPR001296">
    <property type="entry name" value="Glyco_trans_1"/>
</dbReference>
<name>A0A7V5H4B7_CALAY</name>